<protein>
    <recommendedName>
        <fullName evidence="3 12">NADH-ubiquinone oxidoreductase chain 3</fullName>
        <ecNumber evidence="12">7.1.1.2</ecNumber>
    </recommendedName>
</protein>
<dbReference type="Pfam" id="PF00507">
    <property type="entry name" value="Oxidored_q4"/>
    <property type="match status" value="1"/>
</dbReference>
<keyword evidence="5 12" id="KW-0812">Transmembrane</keyword>
<gene>
    <name evidence="13" type="primary">nad3</name>
    <name evidence="13" type="ORF">AB845_47</name>
</gene>
<dbReference type="RefSeq" id="NP_042559.1">
    <property type="nucleotide sequence ID" value="NC_001637.1"/>
</dbReference>
<evidence type="ECO:0000313" key="14">
    <source>
        <dbReference type="EMBL" id="AOS85727.1"/>
    </source>
</evidence>
<evidence type="ECO:0000256" key="2">
    <source>
        <dbReference type="ARBA" id="ARBA00008472"/>
    </source>
</evidence>
<evidence type="ECO:0000256" key="1">
    <source>
        <dbReference type="ARBA" id="ARBA00004141"/>
    </source>
</evidence>
<evidence type="ECO:0000256" key="10">
    <source>
        <dbReference type="ARBA" id="ARBA00023136"/>
    </source>
</evidence>
<evidence type="ECO:0000256" key="3">
    <source>
        <dbReference type="ARBA" id="ARBA00021007"/>
    </source>
</evidence>
<accession>A0A0K1HPK7</accession>
<dbReference type="GeneID" id="1734054"/>
<dbReference type="EMBL" id="KT185628">
    <property type="protein sequence ID" value="AKT94009.1"/>
    <property type="molecule type" value="Genomic_DNA"/>
</dbReference>
<name>A0A0K1HPK7_ACACA</name>
<evidence type="ECO:0000256" key="12">
    <source>
        <dbReference type="RuleBase" id="RU003640"/>
    </source>
</evidence>
<comment type="function">
    <text evidence="12">Core subunit of the mitochondrial membrane respiratory chain NADH dehydrogenase (Complex I) which catalyzes electron transfer from NADH through the respiratory chain, using ubiquinone as an electron acceptor. Essential for the catalytic activity of complex I.</text>
</comment>
<keyword evidence="7 12" id="KW-1133">Transmembrane helix</keyword>
<dbReference type="GO" id="GO:0008137">
    <property type="term" value="F:NADH dehydrogenase (ubiquinone) activity"/>
    <property type="evidence" value="ECO:0007669"/>
    <property type="project" value="UniProtKB-UniRule"/>
</dbReference>
<keyword evidence="6 12" id="KW-1278">Translocase</keyword>
<evidence type="ECO:0000256" key="5">
    <source>
        <dbReference type="ARBA" id="ARBA00022692"/>
    </source>
</evidence>
<evidence type="ECO:0000313" key="13">
    <source>
        <dbReference type="EMBL" id="AKT94009.1"/>
    </source>
</evidence>
<keyword evidence="10 12" id="KW-0472">Membrane</keyword>
<keyword evidence="12" id="KW-0679">Respiratory chain</keyword>
<dbReference type="HAMAP" id="MF_01394">
    <property type="entry name" value="NDH1_NuoA"/>
    <property type="match status" value="1"/>
</dbReference>
<feature type="transmembrane region" description="Helical" evidence="12">
    <location>
        <begin position="90"/>
        <end position="108"/>
    </location>
</feature>
<dbReference type="EC" id="7.1.1.2" evidence="12"/>
<dbReference type="PANTHER" id="PTHR11058">
    <property type="entry name" value="NADH-UBIQUINONE OXIDOREDUCTASE CHAIN 3"/>
    <property type="match status" value="1"/>
</dbReference>
<keyword evidence="12" id="KW-0249">Electron transport</keyword>
<reference evidence="14" key="2">
    <citation type="submission" date="2016-07" db="EMBL/GenBank/DDBJ databases">
        <title>genome sequence of Acanthamoeba castellani mitochondria.</title>
        <authorList>
            <person name="Greninger A.L."/>
            <person name="Jerome K."/>
            <person name="Dixon T."/>
        </authorList>
    </citation>
    <scope>NUCLEOTIDE SEQUENCE</scope>
    <source>
        <strain evidence="14">TN</strain>
    </source>
</reference>
<dbReference type="Gene3D" id="1.20.58.1610">
    <property type="entry name" value="NADH:ubiquinone/plastoquinone oxidoreductase, chain 3"/>
    <property type="match status" value="1"/>
</dbReference>
<dbReference type="FunFam" id="1.20.58.1610:FF:000004">
    <property type="entry name" value="NADH-quinone oxidoreductase subunit A"/>
    <property type="match status" value="1"/>
</dbReference>
<comment type="catalytic activity">
    <reaction evidence="11 12">
        <text>a ubiquinone + NADH + 5 H(+)(in) = a ubiquinol + NAD(+) + 4 H(+)(out)</text>
        <dbReference type="Rhea" id="RHEA:29091"/>
        <dbReference type="Rhea" id="RHEA-COMP:9565"/>
        <dbReference type="Rhea" id="RHEA-COMP:9566"/>
        <dbReference type="ChEBI" id="CHEBI:15378"/>
        <dbReference type="ChEBI" id="CHEBI:16389"/>
        <dbReference type="ChEBI" id="CHEBI:17976"/>
        <dbReference type="ChEBI" id="CHEBI:57540"/>
        <dbReference type="ChEBI" id="CHEBI:57945"/>
        <dbReference type="EC" id="7.1.1.2"/>
    </reaction>
</comment>
<evidence type="ECO:0000256" key="7">
    <source>
        <dbReference type="ARBA" id="ARBA00022989"/>
    </source>
</evidence>
<proteinExistence type="inferred from homology"/>
<keyword evidence="4 12" id="KW-0813">Transport</keyword>
<dbReference type="PANTHER" id="PTHR11058:SF9">
    <property type="entry name" value="NADH-UBIQUINONE OXIDOREDUCTASE CHAIN 3"/>
    <property type="match status" value="1"/>
</dbReference>
<dbReference type="SMR" id="A0A0K1HPK7"/>
<dbReference type="InterPro" id="IPR038430">
    <property type="entry name" value="NDAH_ubi_oxred_su3_sf"/>
</dbReference>
<feature type="transmembrane region" description="Helical" evidence="12">
    <location>
        <begin position="60"/>
        <end position="78"/>
    </location>
</feature>
<dbReference type="InterPro" id="IPR000440">
    <property type="entry name" value="NADH_UbQ/plastoQ_OxRdtase_su3"/>
</dbReference>
<keyword evidence="12 13" id="KW-0496">Mitochondrion</keyword>
<evidence type="ECO:0000256" key="4">
    <source>
        <dbReference type="ARBA" id="ARBA00022448"/>
    </source>
</evidence>
<dbReference type="GO" id="GO:0031966">
    <property type="term" value="C:mitochondrial membrane"/>
    <property type="evidence" value="ECO:0007669"/>
    <property type="project" value="UniProtKB-SubCell"/>
</dbReference>
<organism evidence="13">
    <name type="scientific">Acanthamoeba castellanii</name>
    <name type="common">Amoeba</name>
    <dbReference type="NCBI Taxonomy" id="5755"/>
    <lineage>
        <taxon>Eukaryota</taxon>
        <taxon>Amoebozoa</taxon>
        <taxon>Discosea</taxon>
        <taxon>Longamoebia</taxon>
        <taxon>Centramoebida</taxon>
        <taxon>Acanthamoebidae</taxon>
        <taxon>Acanthamoeba</taxon>
    </lineage>
</organism>
<sequence>MTLEYIYIFIFFWGAFFISCLLIFLSYFLVYQESDIEKNSAYECGFQPFEDTRSKFNVRYYLIAILFMIFDLEIMYLFPWSISISTGSFFGVWAIFLFLIILTVGFIYEWQKGALEWD</sequence>
<evidence type="ECO:0000256" key="9">
    <source>
        <dbReference type="ARBA" id="ARBA00023075"/>
    </source>
</evidence>
<reference evidence="13" key="1">
    <citation type="journal article" date="2015" name="J. Eukaryot. Microbiol.">
        <title>Uncovering Cryptic Diversity in Two Amoebozoan Species Using Complete Mitochondrial Genome Sequences.</title>
        <authorList>
            <person name="Fucikova K."/>
            <person name="Lahr D.J."/>
        </authorList>
    </citation>
    <scope>NUCLEOTIDE SEQUENCE</scope>
    <source>
        <strain evidence="13">BCP-EM3VF21-1</strain>
    </source>
</reference>
<comment type="subcellular location">
    <subcellularLocation>
        <location evidence="1">Membrane</location>
        <topology evidence="1">Multi-pass membrane protein</topology>
    </subcellularLocation>
    <subcellularLocation>
        <location evidence="12">Mitochondrion membrane</location>
        <topology evidence="12">Multi-pass membrane protein</topology>
    </subcellularLocation>
</comment>
<dbReference type="AlphaFoldDB" id="A0A0K1HPK7"/>
<keyword evidence="9 12" id="KW-0830">Ubiquinone</keyword>
<evidence type="ECO:0000256" key="11">
    <source>
        <dbReference type="ARBA" id="ARBA00049551"/>
    </source>
</evidence>
<dbReference type="GO" id="GO:0016651">
    <property type="term" value="F:oxidoreductase activity, acting on NAD(P)H"/>
    <property type="evidence" value="ECO:0007669"/>
    <property type="project" value="InterPro"/>
</dbReference>
<dbReference type="InterPro" id="IPR023043">
    <property type="entry name" value="NAD(P)H_OxRDtase_bac/plastid"/>
</dbReference>
<evidence type="ECO:0000256" key="6">
    <source>
        <dbReference type="ARBA" id="ARBA00022967"/>
    </source>
</evidence>
<comment type="similarity">
    <text evidence="2 12">Belongs to the complex I subunit 3 family.</text>
</comment>
<geneLocation type="mitochondrion" evidence="13"/>
<feature type="transmembrane region" description="Helical" evidence="12">
    <location>
        <begin position="6"/>
        <end position="30"/>
    </location>
</feature>
<keyword evidence="8 12" id="KW-0520">NAD</keyword>
<evidence type="ECO:0000256" key="8">
    <source>
        <dbReference type="ARBA" id="ARBA00023027"/>
    </source>
</evidence>
<dbReference type="EMBL" id="KX580904">
    <property type="protein sequence ID" value="AOS85727.1"/>
    <property type="molecule type" value="Genomic_DNA"/>
</dbReference>
<dbReference type="GO" id="GO:0030964">
    <property type="term" value="C:NADH dehydrogenase complex"/>
    <property type="evidence" value="ECO:0007669"/>
    <property type="project" value="TreeGrafter"/>
</dbReference>